<accession>X1JT08</accession>
<evidence type="ECO:0000313" key="2">
    <source>
        <dbReference type="EMBL" id="GAH84530.1"/>
    </source>
</evidence>
<evidence type="ECO:0000256" key="1">
    <source>
        <dbReference type="ARBA" id="ARBA00023004"/>
    </source>
</evidence>
<keyword evidence="1" id="KW-0408">Iron</keyword>
<feature type="non-terminal residue" evidence="2">
    <location>
        <position position="1"/>
    </location>
</feature>
<organism evidence="2">
    <name type="scientific">marine sediment metagenome</name>
    <dbReference type="NCBI Taxonomy" id="412755"/>
    <lineage>
        <taxon>unclassified sequences</taxon>
        <taxon>metagenomes</taxon>
        <taxon>ecological metagenomes</taxon>
    </lineage>
</organism>
<dbReference type="AlphaFoldDB" id="X1JT08"/>
<sequence>TINDHLYLQTVAAKSGVYHSRACNGICYQVHLERFAKPGATLLGSDTTSAPAGGADIDRFDSKFEDGGIQCQADNTLLVVNQ</sequence>
<dbReference type="SUPFAM" id="SSF53732">
    <property type="entry name" value="Aconitase iron-sulfur domain"/>
    <property type="match status" value="1"/>
</dbReference>
<comment type="caution">
    <text evidence="2">The sequence shown here is derived from an EMBL/GenBank/DDBJ whole genome shotgun (WGS) entry which is preliminary data.</text>
</comment>
<protein>
    <submittedName>
        <fullName evidence="2">Uncharacterized protein</fullName>
    </submittedName>
</protein>
<dbReference type="InterPro" id="IPR015931">
    <property type="entry name" value="Acnase/IPM_dHydase_lsu_aba_1/3"/>
</dbReference>
<reference evidence="2" key="1">
    <citation type="journal article" date="2014" name="Front. Microbiol.">
        <title>High frequency of phylogenetically diverse reductive dehalogenase-homologous genes in deep subseafloor sedimentary metagenomes.</title>
        <authorList>
            <person name="Kawai M."/>
            <person name="Futagami T."/>
            <person name="Toyoda A."/>
            <person name="Takaki Y."/>
            <person name="Nishi S."/>
            <person name="Hori S."/>
            <person name="Arai W."/>
            <person name="Tsubouchi T."/>
            <person name="Morono Y."/>
            <person name="Uchiyama I."/>
            <person name="Ito T."/>
            <person name="Fujiyama A."/>
            <person name="Inagaki F."/>
            <person name="Takami H."/>
        </authorList>
    </citation>
    <scope>NUCLEOTIDE SEQUENCE</scope>
    <source>
        <strain evidence="2">Expedition CK06-06</strain>
    </source>
</reference>
<dbReference type="Gene3D" id="3.30.499.10">
    <property type="entry name" value="Aconitase, domain 3"/>
    <property type="match status" value="1"/>
</dbReference>
<dbReference type="EMBL" id="BARU01037103">
    <property type="protein sequence ID" value="GAH84530.1"/>
    <property type="molecule type" value="Genomic_DNA"/>
</dbReference>
<proteinExistence type="predicted"/>
<gene>
    <name evidence="2" type="ORF">S03H2_57863</name>
</gene>
<name>X1JT08_9ZZZZ</name>
<dbReference type="InterPro" id="IPR036008">
    <property type="entry name" value="Aconitase_4Fe-4S_dom"/>
</dbReference>